<keyword evidence="3" id="KW-1185">Reference proteome</keyword>
<evidence type="ECO:0000313" key="3">
    <source>
        <dbReference type="Proteomes" id="UP000001542"/>
    </source>
</evidence>
<gene>
    <name evidence="2" type="ORF">TVAG_044130</name>
</gene>
<dbReference type="PANTHER" id="PTHR24112:SF64">
    <property type="entry name" value="CHROMOSOME UNDETERMINED SCAFFOLD_46, WHOLE GENOME SHOTGUN SEQUENCE"/>
    <property type="match status" value="1"/>
</dbReference>
<name>A2E0H3_TRIV3</name>
<protein>
    <recommendedName>
        <fullName evidence="4">Leucine Rich Repeat family protein</fullName>
    </recommendedName>
</protein>
<dbReference type="InterPro" id="IPR032675">
    <property type="entry name" value="LRR_dom_sf"/>
</dbReference>
<evidence type="ECO:0000313" key="2">
    <source>
        <dbReference type="EMBL" id="EAY13853.1"/>
    </source>
</evidence>
<organism evidence="2 3">
    <name type="scientific">Trichomonas vaginalis (strain ATCC PRA-98 / G3)</name>
    <dbReference type="NCBI Taxonomy" id="412133"/>
    <lineage>
        <taxon>Eukaryota</taxon>
        <taxon>Metamonada</taxon>
        <taxon>Parabasalia</taxon>
        <taxon>Trichomonadida</taxon>
        <taxon>Trichomonadidae</taxon>
        <taxon>Trichomonas</taxon>
    </lineage>
</organism>
<dbReference type="SMR" id="A2E0H3"/>
<dbReference type="OrthoDB" id="120976at2759"/>
<dbReference type="SUPFAM" id="SSF52047">
    <property type="entry name" value="RNI-like"/>
    <property type="match status" value="1"/>
</dbReference>
<dbReference type="KEGG" id="tva:4771838"/>
<feature type="region of interest" description="Disordered" evidence="1">
    <location>
        <begin position="617"/>
        <end position="703"/>
    </location>
</feature>
<evidence type="ECO:0008006" key="4">
    <source>
        <dbReference type="Google" id="ProtNLM"/>
    </source>
</evidence>
<dbReference type="GO" id="GO:0005886">
    <property type="term" value="C:plasma membrane"/>
    <property type="evidence" value="ECO:0000318"/>
    <property type="project" value="GO_Central"/>
</dbReference>
<dbReference type="GO" id="GO:0030027">
    <property type="term" value="C:lamellipodium"/>
    <property type="evidence" value="ECO:0000318"/>
    <property type="project" value="GO_Central"/>
</dbReference>
<accession>A2E0H3</accession>
<dbReference type="AlphaFoldDB" id="A2E0H3"/>
<dbReference type="VEuPathDB" id="TrichDB:TVAG_044130"/>
<proteinExistence type="predicted"/>
<dbReference type="VEuPathDB" id="TrichDB:TVAGG3_0550170"/>
<dbReference type="InParanoid" id="A2E0H3"/>
<dbReference type="Proteomes" id="UP000001542">
    <property type="component" value="Unassembled WGS sequence"/>
</dbReference>
<dbReference type="PANTHER" id="PTHR24112">
    <property type="entry name" value="LEUCINE-RICH REPEAT, ISOFORM F-RELATED"/>
    <property type="match status" value="1"/>
</dbReference>
<feature type="compositionally biased region" description="Low complexity" evidence="1">
    <location>
        <begin position="657"/>
        <end position="686"/>
    </location>
</feature>
<dbReference type="Gene3D" id="3.80.10.10">
    <property type="entry name" value="Ribonuclease Inhibitor"/>
    <property type="match status" value="1"/>
</dbReference>
<dbReference type="GO" id="GO:0034315">
    <property type="term" value="P:regulation of Arp2/3 complex-mediated actin nucleation"/>
    <property type="evidence" value="ECO:0000318"/>
    <property type="project" value="GO_Central"/>
</dbReference>
<reference evidence="2" key="1">
    <citation type="submission" date="2006-10" db="EMBL/GenBank/DDBJ databases">
        <authorList>
            <person name="Amadeo P."/>
            <person name="Zhao Q."/>
            <person name="Wortman J."/>
            <person name="Fraser-Liggett C."/>
            <person name="Carlton J."/>
        </authorList>
    </citation>
    <scope>NUCLEOTIDE SEQUENCE</scope>
    <source>
        <strain evidence="2">G3</strain>
    </source>
</reference>
<reference evidence="2" key="2">
    <citation type="journal article" date="2007" name="Science">
        <title>Draft genome sequence of the sexually transmitted pathogen Trichomonas vaginalis.</title>
        <authorList>
            <person name="Carlton J.M."/>
            <person name="Hirt R.P."/>
            <person name="Silva J.C."/>
            <person name="Delcher A.L."/>
            <person name="Schatz M."/>
            <person name="Zhao Q."/>
            <person name="Wortman J.R."/>
            <person name="Bidwell S.L."/>
            <person name="Alsmark U.C.M."/>
            <person name="Besteiro S."/>
            <person name="Sicheritz-Ponten T."/>
            <person name="Noel C.J."/>
            <person name="Dacks J.B."/>
            <person name="Foster P.G."/>
            <person name="Simillion C."/>
            <person name="Van de Peer Y."/>
            <person name="Miranda-Saavedra D."/>
            <person name="Barton G.J."/>
            <person name="Westrop G.D."/>
            <person name="Mueller S."/>
            <person name="Dessi D."/>
            <person name="Fiori P.L."/>
            <person name="Ren Q."/>
            <person name="Paulsen I."/>
            <person name="Zhang H."/>
            <person name="Bastida-Corcuera F.D."/>
            <person name="Simoes-Barbosa A."/>
            <person name="Brown M.T."/>
            <person name="Hayes R.D."/>
            <person name="Mukherjee M."/>
            <person name="Okumura C.Y."/>
            <person name="Schneider R."/>
            <person name="Smith A.J."/>
            <person name="Vanacova S."/>
            <person name="Villalvazo M."/>
            <person name="Haas B.J."/>
            <person name="Pertea M."/>
            <person name="Feldblyum T.V."/>
            <person name="Utterback T.R."/>
            <person name="Shu C.L."/>
            <person name="Osoegawa K."/>
            <person name="de Jong P.J."/>
            <person name="Hrdy I."/>
            <person name="Horvathova L."/>
            <person name="Zubacova Z."/>
            <person name="Dolezal P."/>
            <person name="Malik S.B."/>
            <person name="Logsdon J.M. Jr."/>
            <person name="Henze K."/>
            <person name="Gupta A."/>
            <person name="Wang C.C."/>
            <person name="Dunne R.L."/>
            <person name="Upcroft J.A."/>
            <person name="Upcroft P."/>
            <person name="White O."/>
            <person name="Salzberg S.L."/>
            <person name="Tang P."/>
            <person name="Chiu C.-H."/>
            <person name="Lee Y.-S."/>
            <person name="Embley T.M."/>
            <person name="Coombs G.H."/>
            <person name="Mottram J.C."/>
            <person name="Tachezy J."/>
            <person name="Fraser-Liggett C.M."/>
            <person name="Johnson P.J."/>
        </authorList>
    </citation>
    <scope>NUCLEOTIDE SEQUENCE [LARGE SCALE GENOMIC DNA]</scope>
    <source>
        <strain evidence="2">G3</strain>
    </source>
</reference>
<dbReference type="GO" id="GO:0016477">
    <property type="term" value="P:cell migration"/>
    <property type="evidence" value="ECO:0000318"/>
    <property type="project" value="GO_Central"/>
</dbReference>
<sequence>MIDEKAKISIGGMYREKACKPFYINHVTMSDEGNIKKGSKCILLMTDFDIQIFKSKAFGKVAQYKYFTHQDVKEIELTNDKILRIKYESEEHLISGPEMDDAFKKLFEAIFTILPTEELPQITPLLRMKKPDNAPIKRYKFLTYLRDEKPNHEISGYLQNYNFLGHSFNFDSLVALLNKGLIILLESINVTNIDTIEIPLFQNPKWKDVAKFLKNSSNITTLVSRDTVNEDIRKVISALKEEKMDGKRRINSIQLINSKTERLDVKYLLDLAHVPFLTSYKLENPFLDQSANHEFNKQFESNANKFEDIEILNFSKMSINYAPIFNFPNLTELALNSCEVEVADVFQLLSTKRNIKLRRLELQNNITKKSVPEDLLLPPNLESIDLSNNTWNASALVAIFLVITDHQTASQKLRLELANTKVEDNKWDEFKQNLDNFSTEKLTEFNWDNNPLFPDLVDYLSECRIAWLSINGCINQGEKVLENVYRYIAFTKRLRYLFCAGSESKILLDHVKYIIVALKTNRSLSHIDLSNQGFPPAILDSLSDALMHNRAVVTVKAVGNGITEGDALNKFYKSFARRGVNLSITFFDDKYKIKDPLLLDLMEIVRQGNPKIAIPSECRPKFLTVDQDEEEEEEEDEEEEEYYEEEEEDEGEEEGNENQAQQPSAQPQMPLPGVPQQSGSLPSSPQIYIDPRSKIRIPPVPAPDPNMIRQRLADAYQIKNLSLRLNNC</sequence>
<dbReference type="InterPro" id="IPR051279">
    <property type="entry name" value="PP1-Reg/Actin-Interact_Protein"/>
</dbReference>
<feature type="compositionally biased region" description="Acidic residues" evidence="1">
    <location>
        <begin position="626"/>
        <end position="656"/>
    </location>
</feature>
<dbReference type="EMBL" id="DS113279">
    <property type="protein sequence ID" value="EAY13853.1"/>
    <property type="molecule type" value="Genomic_DNA"/>
</dbReference>
<dbReference type="RefSeq" id="XP_001326076.1">
    <property type="nucleotide sequence ID" value="XM_001326041.1"/>
</dbReference>
<evidence type="ECO:0000256" key="1">
    <source>
        <dbReference type="SAM" id="MobiDB-lite"/>
    </source>
</evidence>